<keyword evidence="3" id="KW-1185">Reference proteome</keyword>
<dbReference type="PROSITE" id="PS50801">
    <property type="entry name" value="STAS"/>
    <property type="match status" value="1"/>
</dbReference>
<proteinExistence type="predicted"/>
<dbReference type="InterPro" id="IPR002645">
    <property type="entry name" value="STAS_dom"/>
</dbReference>
<feature type="domain" description="STAS" evidence="1">
    <location>
        <begin position="1"/>
        <end position="110"/>
    </location>
</feature>
<dbReference type="CDD" id="cd07043">
    <property type="entry name" value="STAS_anti-anti-sigma_factors"/>
    <property type="match status" value="1"/>
</dbReference>
<dbReference type="PANTHER" id="PTHR33495">
    <property type="entry name" value="ANTI-SIGMA FACTOR ANTAGONIST TM_1081-RELATED-RELATED"/>
    <property type="match status" value="1"/>
</dbReference>
<comment type="caution">
    <text evidence="2">The sequence shown here is derived from an EMBL/GenBank/DDBJ whole genome shotgun (WGS) entry which is preliminary data.</text>
</comment>
<dbReference type="Gene3D" id="3.30.750.24">
    <property type="entry name" value="STAS domain"/>
    <property type="match status" value="1"/>
</dbReference>
<evidence type="ECO:0000259" key="1">
    <source>
        <dbReference type="PROSITE" id="PS50801"/>
    </source>
</evidence>
<evidence type="ECO:0000313" key="2">
    <source>
        <dbReference type="EMBL" id="MFD2247370.1"/>
    </source>
</evidence>
<organism evidence="2 3">
    <name type="scientific">Pontibacter ruber</name>
    <dbReference type="NCBI Taxonomy" id="1343895"/>
    <lineage>
        <taxon>Bacteria</taxon>
        <taxon>Pseudomonadati</taxon>
        <taxon>Bacteroidota</taxon>
        <taxon>Cytophagia</taxon>
        <taxon>Cytophagales</taxon>
        <taxon>Hymenobacteraceae</taxon>
        <taxon>Pontibacter</taxon>
    </lineage>
</organism>
<dbReference type="EMBL" id="JBHUIM010000002">
    <property type="protein sequence ID" value="MFD2247370.1"/>
    <property type="molecule type" value="Genomic_DNA"/>
</dbReference>
<dbReference type="InterPro" id="IPR036513">
    <property type="entry name" value="STAS_dom_sf"/>
</dbReference>
<protein>
    <submittedName>
        <fullName evidence="2">STAS domain-containing protein</fullName>
    </submittedName>
</protein>
<gene>
    <name evidence="2" type="ORF">ACFSKP_13975</name>
</gene>
<dbReference type="RefSeq" id="WP_250430302.1">
    <property type="nucleotide sequence ID" value="NZ_JALPRR010000003.1"/>
</dbReference>
<dbReference type="SUPFAM" id="SSF52091">
    <property type="entry name" value="SpoIIaa-like"/>
    <property type="match status" value="1"/>
</dbReference>
<dbReference type="PANTHER" id="PTHR33495:SF2">
    <property type="entry name" value="ANTI-SIGMA FACTOR ANTAGONIST TM_1081-RELATED"/>
    <property type="match status" value="1"/>
</dbReference>
<accession>A0ABW5D1C4</accession>
<dbReference type="Proteomes" id="UP001597374">
    <property type="component" value="Unassembled WGS sequence"/>
</dbReference>
<name>A0ABW5D1C4_9BACT</name>
<evidence type="ECO:0000313" key="3">
    <source>
        <dbReference type="Proteomes" id="UP001597374"/>
    </source>
</evidence>
<reference evidence="3" key="1">
    <citation type="journal article" date="2019" name="Int. J. Syst. Evol. Microbiol.">
        <title>The Global Catalogue of Microorganisms (GCM) 10K type strain sequencing project: providing services to taxonomists for standard genome sequencing and annotation.</title>
        <authorList>
            <consortium name="The Broad Institute Genomics Platform"/>
            <consortium name="The Broad Institute Genome Sequencing Center for Infectious Disease"/>
            <person name="Wu L."/>
            <person name="Ma J."/>
        </authorList>
    </citation>
    <scope>NUCLEOTIDE SEQUENCE [LARGE SCALE GENOMIC DNA]</scope>
    <source>
        <strain evidence="3">CGMCC 4.1782</strain>
    </source>
</reference>
<sequence>MSVHTQEINESFIIVVDGELDQTATQLLDAAIQQAVAAHQQSIWVDCAGLRSICTSALRLILAHLSTLHERGTSLVLYHVESTIRSRLEDSGLTSLLTIVPTIKEAYLLGKHQH</sequence>
<dbReference type="Pfam" id="PF01740">
    <property type="entry name" value="STAS"/>
    <property type="match status" value="1"/>
</dbReference>